<dbReference type="RefSeq" id="WP_034342524.1">
    <property type="nucleotide sequence ID" value="NZ_CAOMJD010000002.1"/>
</dbReference>
<dbReference type="GO" id="GO:0000902">
    <property type="term" value="P:cell morphogenesis"/>
    <property type="evidence" value="ECO:0007669"/>
    <property type="project" value="InterPro"/>
</dbReference>
<dbReference type="Proteomes" id="UP000029925">
    <property type="component" value="Unassembled WGS sequence"/>
</dbReference>
<dbReference type="InterPro" id="IPR016098">
    <property type="entry name" value="CAP/MinC_C"/>
</dbReference>
<dbReference type="PATRIC" id="fig|76936.10.peg.6"/>
<dbReference type="GO" id="GO:1901891">
    <property type="term" value="P:regulation of cell septum assembly"/>
    <property type="evidence" value="ECO:0007669"/>
    <property type="project" value="InterPro"/>
</dbReference>
<dbReference type="GeneID" id="78150396"/>
<evidence type="ECO:0000313" key="7">
    <source>
        <dbReference type="EMBL" id="CUU38894.1"/>
    </source>
</evidence>
<dbReference type="KEGG" id="hty:BN2458_PEG0007"/>
<keyword evidence="2" id="KW-0132">Cell division</keyword>
<accession>A0A099UEP1</accession>
<keyword evidence="4" id="KW-0131">Cell cycle</keyword>
<evidence type="ECO:0000313" key="10">
    <source>
        <dbReference type="Proteomes" id="UP000064525"/>
    </source>
</evidence>
<dbReference type="OrthoDB" id="5323841at2"/>
<dbReference type="EMBL" id="LN907858">
    <property type="protein sequence ID" value="CUU38894.1"/>
    <property type="molecule type" value="Genomic_DNA"/>
</dbReference>
<dbReference type="InterPro" id="IPR013033">
    <property type="entry name" value="MinC"/>
</dbReference>
<comment type="similarity">
    <text evidence="1">Belongs to the MinC family.</text>
</comment>
<keyword evidence="3" id="KW-0717">Septation</keyword>
<reference evidence="8 9" key="1">
    <citation type="journal article" date="2014" name="Genome Announc.">
        <title>Draft genome sequences of eight enterohepatic helicobacter species isolated from both laboratory and wild rodents.</title>
        <authorList>
            <person name="Sheh A."/>
            <person name="Shen Z."/>
            <person name="Fox J.G."/>
        </authorList>
    </citation>
    <scope>NUCLEOTIDE SEQUENCE [LARGE SCALE GENOMIC DNA]</scope>
    <source>
        <strain evidence="8 9">MIT 98-6810</strain>
    </source>
</reference>
<feature type="domain" description="Septum formation inhibitor MinC C-terminal" evidence="6">
    <location>
        <begin position="131"/>
        <end position="199"/>
    </location>
</feature>
<dbReference type="InterPro" id="IPR005526">
    <property type="entry name" value="Septum_form_inhib_MinC_C"/>
</dbReference>
<dbReference type="PANTHER" id="PTHR34108">
    <property type="entry name" value="SEPTUM SITE-DETERMINING PROTEIN MINC"/>
    <property type="match status" value="1"/>
</dbReference>
<dbReference type="SUPFAM" id="SSF63848">
    <property type="entry name" value="Cell-division inhibitor MinC, C-terminal domain"/>
    <property type="match status" value="1"/>
</dbReference>
<proteinExistence type="inferred from homology"/>
<organism evidence="7 10">
    <name type="scientific">Helicobacter typhlonius</name>
    <dbReference type="NCBI Taxonomy" id="76936"/>
    <lineage>
        <taxon>Bacteria</taxon>
        <taxon>Pseudomonadati</taxon>
        <taxon>Campylobacterota</taxon>
        <taxon>Epsilonproteobacteria</taxon>
        <taxon>Campylobacterales</taxon>
        <taxon>Helicobacteraceae</taxon>
        <taxon>Helicobacter</taxon>
    </lineage>
</organism>
<protein>
    <submittedName>
        <fullName evidence="7 8">Septum site-determining protein MinC</fullName>
    </submittedName>
</protein>
<dbReference type="Gene3D" id="2.160.20.70">
    <property type="match status" value="1"/>
</dbReference>
<keyword evidence="9" id="KW-1185">Reference proteome</keyword>
<evidence type="ECO:0000256" key="2">
    <source>
        <dbReference type="ARBA" id="ARBA00022618"/>
    </source>
</evidence>
<dbReference type="InterPro" id="IPR036145">
    <property type="entry name" value="MinC_C_sf"/>
</dbReference>
<reference evidence="7" key="3">
    <citation type="submission" date="2015-11" db="EMBL/GenBank/DDBJ databases">
        <authorList>
            <person name="Zhang Y."/>
            <person name="Guo Z."/>
        </authorList>
    </citation>
    <scope>NUCLEOTIDE SEQUENCE</scope>
    <source>
        <strain evidence="7">1</strain>
    </source>
</reference>
<dbReference type="Proteomes" id="UP000064525">
    <property type="component" value="Chromosome I"/>
</dbReference>
<dbReference type="AlphaFoldDB" id="A0A099UEP1"/>
<evidence type="ECO:0000313" key="8">
    <source>
        <dbReference type="EMBL" id="TLD78979.1"/>
    </source>
</evidence>
<dbReference type="Pfam" id="PF03775">
    <property type="entry name" value="MinC_C"/>
    <property type="match status" value="1"/>
</dbReference>
<evidence type="ECO:0000256" key="3">
    <source>
        <dbReference type="ARBA" id="ARBA00023210"/>
    </source>
</evidence>
<gene>
    <name evidence="7" type="ORF">BN2458_PEG0007</name>
    <name evidence="8" type="ORF">LS75_004340</name>
</gene>
<dbReference type="STRING" id="76936.BN2458_PEG0007"/>
<evidence type="ECO:0000256" key="5">
    <source>
        <dbReference type="ARBA" id="ARBA00025606"/>
    </source>
</evidence>
<dbReference type="PANTHER" id="PTHR34108:SF1">
    <property type="entry name" value="SEPTUM SITE-DETERMINING PROTEIN MINC"/>
    <property type="match status" value="1"/>
</dbReference>
<comment type="function">
    <text evidence="5">Cell division inhibitor that blocks the formation of polar Z ring septums. Rapidly oscillates between the poles of the cell to destabilize FtsZ filaments that have formed before they mature into polar Z rings. Prevents FtsZ polymerization.</text>
</comment>
<evidence type="ECO:0000259" key="6">
    <source>
        <dbReference type="Pfam" id="PF03775"/>
    </source>
</evidence>
<dbReference type="EMBL" id="JRPF02000003">
    <property type="protein sequence ID" value="TLD78979.1"/>
    <property type="molecule type" value="Genomic_DNA"/>
</dbReference>
<evidence type="ECO:0000256" key="1">
    <source>
        <dbReference type="ARBA" id="ARBA00006291"/>
    </source>
</evidence>
<evidence type="ECO:0000256" key="4">
    <source>
        <dbReference type="ARBA" id="ARBA00023306"/>
    </source>
</evidence>
<reference evidence="10" key="2">
    <citation type="submission" date="2015-11" db="EMBL/GenBank/DDBJ databases">
        <authorList>
            <person name="Anvar S.Y."/>
        </authorList>
    </citation>
    <scope>NUCLEOTIDE SEQUENCE [LARGE SCALE GENOMIC DNA]</scope>
</reference>
<dbReference type="GO" id="GO:0000917">
    <property type="term" value="P:division septum assembly"/>
    <property type="evidence" value="ECO:0007669"/>
    <property type="project" value="UniProtKB-KW"/>
</dbReference>
<sequence length="230" mass="25648">MKTKQRKVALFEFVEAADTKECIDFITKYLPLLRHHMLGFGWQIDKELQEFLESNNLSFAILSGEIPTRDNASYVALGTINANSTQERAQDSINGVANNTNNMMSADNVDSIKSESIPATFSGAFSRTLWISRIVRSGEEIYHNGDIVIESHINSGARVVAEGNLFLFGECRGSIEAHGDFIICSKILNPAVLFQDTIVSQEILHTINQSNALFKMIFKKGDNILVKEMI</sequence>
<evidence type="ECO:0000313" key="9">
    <source>
        <dbReference type="Proteomes" id="UP000029925"/>
    </source>
</evidence>
<name>A0A099UEP1_9HELI</name>